<feature type="transmembrane region" description="Helical" evidence="1">
    <location>
        <begin position="186"/>
        <end position="203"/>
    </location>
</feature>
<sequence>MSIPKPTFVHPGSIFDKLAISHLIVFRGMHSDDPPNLPYILCVFGNCAIFLMTFGYHRKYRRNRSKSQSMIQSTIEQIYFVTIIPSIGCCLVVFHVILTSIFHFLPEYDKNILNYDFYPNDSYRENLYKLFCAVQYVFLIGLAIIIISYLIFSNMLDVLITLLAVQRAVIIFLDEKWHFLVGRRAFQINTTIIWGALILQRVFVIQKAIGIHNIGNYPGIVQYYNYTIILSIFLSFFCTILYISLFYHLFKQRNNAQFWKVPEIAFLYEGVPVLISRLIVSIYSLEPLSKDSDFHSVNIYNYEIRYRIISLAIVQFTYLFDIETMRNVFRKKNCVDLSPTTIIQSSV</sequence>
<feature type="transmembrane region" description="Helical" evidence="1">
    <location>
        <begin position="78"/>
        <end position="105"/>
    </location>
</feature>
<name>A0A9P1IWT4_9PELO</name>
<keyword evidence="1" id="KW-1133">Transmembrane helix</keyword>
<reference evidence="2" key="1">
    <citation type="submission" date="2022-11" db="EMBL/GenBank/DDBJ databases">
        <authorList>
            <person name="Kikuchi T."/>
        </authorList>
    </citation>
    <scope>NUCLEOTIDE SEQUENCE</scope>
    <source>
        <strain evidence="2">PS1010</strain>
    </source>
</reference>
<dbReference type="AlphaFoldDB" id="A0A9P1IWT4"/>
<evidence type="ECO:0000313" key="3">
    <source>
        <dbReference type="Proteomes" id="UP001152747"/>
    </source>
</evidence>
<evidence type="ECO:0000256" key="1">
    <source>
        <dbReference type="SAM" id="Phobius"/>
    </source>
</evidence>
<proteinExistence type="predicted"/>
<feature type="transmembrane region" description="Helical" evidence="1">
    <location>
        <begin position="223"/>
        <end position="245"/>
    </location>
</feature>
<gene>
    <name evidence="2" type="ORF">CAMP_LOCUS16375</name>
</gene>
<evidence type="ECO:0000313" key="2">
    <source>
        <dbReference type="EMBL" id="CAI5453738.1"/>
    </source>
</evidence>
<comment type="caution">
    <text evidence="2">The sequence shown here is derived from an EMBL/GenBank/DDBJ whole genome shotgun (WGS) entry which is preliminary data.</text>
</comment>
<dbReference type="EMBL" id="CANHGI010000005">
    <property type="protein sequence ID" value="CAI5453738.1"/>
    <property type="molecule type" value="Genomic_DNA"/>
</dbReference>
<keyword evidence="1" id="KW-0812">Transmembrane</keyword>
<organism evidence="2 3">
    <name type="scientific">Caenorhabditis angaria</name>
    <dbReference type="NCBI Taxonomy" id="860376"/>
    <lineage>
        <taxon>Eukaryota</taxon>
        <taxon>Metazoa</taxon>
        <taxon>Ecdysozoa</taxon>
        <taxon>Nematoda</taxon>
        <taxon>Chromadorea</taxon>
        <taxon>Rhabditida</taxon>
        <taxon>Rhabditina</taxon>
        <taxon>Rhabditomorpha</taxon>
        <taxon>Rhabditoidea</taxon>
        <taxon>Rhabditidae</taxon>
        <taxon>Peloderinae</taxon>
        <taxon>Caenorhabditis</taxon>
    </lineage>
</organism>
<protein>
    <submittedName>
        <fullName evidence="2">Uncharacterized protein</fullName>
    </submittedName>
</protein>
<keyword evidence="1" id="KW-0472">Membrane</keyword>
<accession>A0A9P1IWT4</accession>
<feature type="transmembrane region" description="Helical" evidence="1">
    <location>
        <begin position="136"/>
        <end position="165"/>
    </location>
</feature>
<dbReference type="Proteomes" id="UP001152747">
    <property type="component" value="Unassembled WGS sequence"/>
</dbReference>
<keyword evidence="3" id="KW-1185">Reference proteome</keyword>
<feature type="transmembrane region" description="Helical" evidence="1">
    <location>
        <begin position="37"/>
        <end position="57"/>
    </location>
</feature>